<keyword evidence="3" id="KW-0812">Transmembrane</keyword>
<feature type="coiled-coil region" evidence="1">
    <location>
        <begin position="101"/>
        <end position="147"/>
    </location>
</feature>
<keyword evidence="3" id="KW-1133">Transmembrane helix</keyword>
<proteinExistence type="predicted"/>
<evidence type="ECO:0000256" key="2">
    <source>
        <dbReference type="SAM" id="MobiDB-lite"/>
    </source>
</evidence>
<sequence>MNETLNRWIKKFKHWINPRDPYQNEFVEDDLYRGRRSAKRRHRRLVMRRWSILIGSIILVCAVLFGGGWGISKTLYASKVDRLQTRIDRLYVDSQHSDLKKNVTKQQITTLKHDVAQLKDRPKKQTLQKAQNQAANAYQVRQDYQHLFNRQNRVDLKVTTKKVNHQMQTLSANSVPQAFDKKYQQRLQKVRQIVQTADKLSRRYNTIIKAHQQNQKISVSTIDGLIKDMRKNQQSQRTVDEQTKLISLRSIVNKENKAAEKAAREAAIAAQKEAEEEAARKAAEESASKEASKSASKAAEASSKAAAESSSKAAEESAAAASSAEEESSSYDSSYTDGTYTPAYDGNYSSNSYTNPAYYNYTDSESDNGSTQS</sequence>
<feature type="compositionally biased region" description="Polar residues" evidence="2">
    <location>
        <begin position="347"/>
        <end position="373"/>
    </location>
</feature>
<keyword evidence="1" id="KW-0175">Coiled coil</keyword>
<reference evidence="4" key="2">
    <citation type="submission" date="2023-10" db="EMBL/GenBank/DDBJ databases">
        <authorList>
            <person name="Khurajog B."/>
        </authorList>
    </citation>
    <scope>NUCLEOTIDE SEQUENCE</scope>
    <source>
        <strain evidence="4">BF9</strain>
    </source>
</reference>
<organism evidence="4 5">
    <name type="scientific">Pediococcus acidilactici</name>
    <dbReference type="NCBI Taxonomy" id="1254"/>
    <lineage>
        <taxon>Bacteria</taxon>
        <taxon>Bacillati</taxon>
        <taxon>Bacillota</taxon>
        <taxon>Bacilli</taxon>
        <taxon>Lactobacillales</taxon>
        <taxon>Lactobacillaceae</taxon>
        <taxon>Pediococcus</taxon>
        <taxon>Pediococcus acidilactici group</taxon>
    </lineage>
</organism>
<name>A0AAN5Y3J7_PEDAC</name>
<dbReference type="RefSeq" id="WP_024862710.1">
    <property type="nucleotide sequence ID" value="NZ_BJMF01000009.1"/>
</dbReference>
<dbReference type="AlphaFoldDB" id="A0AAN5Y3J7"/>
<feature type="transmembrane region" description="Helical" evidence="3">
    <location>
        <begin position="50"/>
        <end position="71"/>
    </location>
</feature>
<gene>
    <name evidence="4" type="ORF">R0G89_08810</name>
</gene>
<feature type="compositionally biased region" description="Low complexity" evidence="2">
    <location>
        <begin position="293"/>
        <end position="323"/>
    </location>
</feature>
<reference evidence="4" key="1">
    <citation type="journal article" date="2023" name="PeerJ">
        <title>Selection and evaluation of lactic acid bacteria from chicken feces in Thailand as potential probiotics.</title>
        <authorList>
            <person name="Khurajog B."/>
            <person name="Disastra Y."/>
            <person name="Lawwyne L.D."/>
            <person name="Sirichokchatchawan W."/>
            <person name="Niyomtham W."/>
            <person name="Yindee J."/>
            <person name="Hampson D.J."/>
            <person name="Prapasarakul N."/>
        </authorList>
    </citation>
    <scope>NUCLEOTIDE SEQUENCE</scope>
    <source>
        <strain evidence="4">BF9</strain>
    </source>
</reference>
<dbReference type="KEGG" id="paci:A4V11_07455"/>
<evidence type="ECO:0000256" key="1">
    <source>
        <dbReference type="SAM" id="Coils"/>
    </source>
</evidence>
<keyword evidence="3" id="KW-0472">Membrane</keyword>
<evidence type="ECO:0000313" key="5">
    <source>
        <dbReference type="Proteomes" id="UP001280897"/>
    </source>
</evidence>
<dbReference type="Proteomes" id="UP001280897">
    <property type="component" value="Unassembled WGS sequence"/>
</dbReference>
<feature type="compositionally biased region" description="Basic and acidic residues" evidence="2">
    <location>
        <begin position="277"/>
        <end position="292"/>
    </location>
</feature>
<protein>
    <submittedName>
        <fullName evidence="4">Uncharacterized protein</fullName>
    </submittedName>
</protein>
<dbReference type="EMBL" id="JAWJAV010000005">
    <property type="protein sequence ID" value="MDV2621828.1"/>
    <property type="molecule type" value="Genomic_DNA"/>
</dbReference>
<accession>A0AAN5Y3J7</accession>
<feature type="region of interest" description="Disordered" evidence="2">
    <location>
        <begin position="277"/>
        <end position="373"/>
    </location>
</feature>
<evidence type="ECO:0000313" key="4">
    <source>
        <dbReference type="EMBL" id="MDV2621828.1"/>
    </source>
</evidence>
<evidence type="ECO:0000256" key="3">
    <source>
        <dbReference type="SAM" id="Phobius"/>
    </source>
</evidence>
<comment type="caution">
    <text evidence="4">The sequence shown here is derived from an EMBL/GenBank/DDBJ whole genome shotgun (WGS) entry which is preliminary data.</text>
</comment>